<gene>
    <name evidence="1" type="ORF">ACFSR8_14400</name>
</gene>
<dbReference type="RefSeq" id="WP_380293237.1">
    <property type="nucleotide sequence ID" value="NZ_JBHULY010000034.1"/>
</dbReference>
<evidence type="ECO:0008006" key="3">
    <source>
        <dbReference type="Google" id="ProtNLM"/>
    </source>
</evidence>
<dbReference type="Proteomes" id="UP001597476">
    <property type="component" value="Unassembled WGS sequence"/>
</dbReference>
<organism evidence="1 2">
    <name type="scientific">Hyunsoonleella rubra</name>
    <dbReference type="NCBI Taxonomy" id="1737062"/>
    <lineage>
        <taxon>Bacteria</taxon>
        <taxon>Pseudomonadati</taxon>
        <taxon>Bacteroidota</taxon>
        <taxon>Flavobacteriia</taxon>
        <taxon>Flavobacteriales</taxon>
        <taxon>Flavobacteriaceae</taxon>
    </lineage>
</organism>
<name>A0ABW5TE97_9FLAO</name>
<proteinExistence type="predicted"/>
<dbReference type="EMBL" id="JBHULY010000034">
    <property type="protein sequence ID" value="MFD2727411.1"/>
    <property type="molecule type" value="Genomic_DNA"/>
</dbReference>
<dbReference type="InterPro" id="IPR029063">
    <property type="entry name" value="SAM-dependent_MTases_sf"/>
</dbReference>
<accession>A0ABW5TE97</accession>
<comment type="caution">
    <text evidence="1">The sequence shown here is derived from an EMBL/GenBank/DDBJ whole genome shotgun (WGS) entry which is preliminary data.</text>
</comment>
<dbReference type="SUPFAM" id="SSF53335">
    <property type="entry name" value="S-adenosyl-L-methionine-dependent methyltransferases"/>
    <property type="match status" value="1"/>
</dbReference>
<protein>
    <recommendedName>
        <fullName evidence="3">Methyltransferase domain-containing protein</fullName>
    </recommendedName>
</protein>
<sequence length="223" mass="26565">MNIKQIIKRVLRKKKKSPAYFKVKNYDKFDDFWVQKVEVEDVEDRLDFFLKLCKGKNVLHFGCTDWPIFRPEKNLHIQLSEVTARLHGFDIDLEGIENLKQYVDQEYFSKFSDIPDFNYDVCLIPETIEHVDNVREFLANLSAVKADKFLITAPNCFTPIHLDRNYRGKDYFIEVVHPDHNCWYSPYTLKNQIQKYSDLKVEKTYLFNNGMMICCEAVRKEVL</sequence>
<dbReference type="Gene3D" id="3.40.50.150">
    <property type="entry name" value="Vaccinia Virus protein VP39"/>
    <property type="match status" value="1"/>
</dbReference>
<evidence type="ECO:0000313" key="2">
    <source>
        <dbReference type="Proteomes" id="UP001597476"/>
    </source>
</evidence>
<evidence type="ECO:0000313" key="1">
    <source>
        <dbReference type="EMBL" id="MFD2727411.1"/>
    </source>
</evidence>
<keyword evidence="2" id="KW-1185">Reference proteome</keyword>
<reference evidence="2" key="1">
    <citation type="journal article" date="2019" name="Int. J. Syst. Evol. Microbiol.">
        <title>The Global Catalogue of Microorganisms (GCM) 10K type strain sequencing project: providing services to taxonomists for standard genome sequencing and annotation.</title>
        <authorList>
            <consortium name="The Broad Institute Genomics Platform"/>
            <consortium name="The Broad Institute Genome Sequencing Center for Infectious Disease"/>
            <person name="Wu L."/>
            <person name="Ma J."/>
        </authorList>
    </citation>
    <scope>NUCLEOTIDE SEQUENCE [LARGE SCALE GENOMIC DNA]</scope>
    <source>
        <strain evidence="2">KCTC 42398</strain>
    </source>
</reference>